<dbReference type="EMBL" id="QEXO01000001">
    <property type="protein sequence ID" value="PWE16209.1"/>
    <property type="molecule type" value="Genomic_DNA"/>
</dbReference>
<evidence type="ECO:0000313" key="7">
    <source>
        <dbReference type="EMBL" id="PWE16209.1"/>
    </source>
</evidence>
<dbReference type="GO" id="GO:0016432">
    <property type="term" value="F:tRNA-uridine aminocarboxypropyltransferase activity"/>
    <property type="evidence" value="ECO:0007669"/>
    <property type="project" value="UniProtKB-EC"/>
</dbReference>
<evidence type="ECO:0000256" key="3">
    <source>
        <dbReference type="ARBA" id="ARBA00022691"/>
    </source>
</evidence>
<comment type="caution">
    <text evidence="7">The sequence shown here is derived from an EMBL/GenBank/DDBJ whole genome shotgun (WGS) entry which is preliminary data.</text>
</comment>
<dbReference type="SMART" id="SM01144">
    <property type="entry name" value="DTW"/>
    <property type="match status" value="1"/>
</dbReference>
<reference evidence="7 8" key="2">
    <citation type="submission" date="2018-05" db="EMBL/GenBank/DDBJ databases">
        <authorList>
            <person name="Lanie J.A."/>
            <person name="Ng W.-L."/>
            <person name="Kazmierczak K.M."/>
            <person name="Andrzejewski T.M."/>
            <person name="Davidsen T.M."/>
            <person name="Wayne K.J."/>
            <person name="Tettelin H."/>
            <person name="Glass J.I."/>
            <person name="Rusch D."/>
            <person name="Podicherti R."/>
            <person name="Tsui H.-C.T."/>
            <person name="Winkler M.E."/>
        </authorList>
    </citation>
    <scope>NUCLEOTIDE SEQUENCE [LARGE SCALE GENOMIC DNA]</scope>
    <source>
        <strain evidence="7 8">YBY</strain>
    </source>
</reference>
<dbReference type="InterPro" id="IPR039262">
    <property type="entry name" value="DTWD2/TAPT"/>
</dbReference>
<evidence type="ECO:0000256" key="4">
    <source>
        <dbReference type="ARBA" id="ARBA00022694"/>
    </source>
</evidence>
<sequence>MNSSASSRPGRCAQCQRPLARCLCPLIPSIDAACPVLILQHHSEARHALNTARLAYLGLRGTELWVGEQFDELEARLARAHRPVLLFPGPQAKVAGSTGLEEKPDLIVVPDGTWRKARLILHSNPVLHTLPYWVLPEGEASRYRLRKAPDPQAVSTLEAIVRLMQIMEPERDFSPLLRPFEHLIEEQIQAMGLETYQRNYPTSR</sequence>
<evidence type="ECO:0000256" key="5">
    <source>
        <dbReference type="ARBA" id="ARBA00034489"/>
    </source>
</evidence>
<evidence type="ECO:0000256" key="1">
    <source>
        <dbReference type="ARBA" id="ARBA00012386"/>
    </source>
</evidence>
<name>A0A2U2BQE3_ALCFA</name>
<evidence type="ECO:0000313" key="8">
    <source>
        <dbReference type="Proteomes" id="UP000245216"/>
    </source>
</evidence>
<evidence type="ECO:0000256" key="2">
    <source>
        <dbReference type="ARBA" id="ARBA00022679"/>
    </source>
</evidence>
<comment type="similarity">
    <text evidence="5">Belongs to the TDD superfamily. DTWD2 family.</text>
</comment>
<proteinExistence type="inferred from homology"/>
<organism evidence="7 8">
    <name type="scientific">Alcaligenes faecalis</name>
    <dbReference type="NCBI Taxonomy" id="511"/>
    <lineage>
        <taxon>Bacteria</taxon>
        <taxon>Pseudomonadati</taxon>
        <taxon>Pseudomonadota</taxon>
        <taxon>Betaproteobacteria</taxon>
        <taxon>Burkholderiales</taxon>
        <taxon>Alcaligenaceae</taxon>
        <taxon>Alcaligenes</taxon>
    </lineage>
</organism>
<dbReference type="Proteomes" id="UP000245216">
    <property type="component" value="Unassembled WGS sequence"/>
</dbReference>
<dbReference type="AlphaFoldDB" id="A0A2U2BQE3"/>
<dbReference type="PANTHER" id="PTHR21392">
    <property type="entry name" value="TRNA-URIDINE AMINOCARBOXYPROPYLTRANSFERASE 2"/>
    <property type="match status" value="1"/>
</dbReference>
<dbReference type="InterPro" id="IPR005636">
    <property type="entry name" value="DTW"/>
</dbReference>
<keyword evidence="2" id="KW-0808">Transferase</keyword>
<dbReference type="STRING" id="511.UZ73_18380"/>
<dbReference type="GO" id="GO:0008033">
    <property type="term" value="P:tRNA processing"/>
    <property type="evidence" value="ECO:0007669"/>
    <property type="project" value="UniProtKB-KW"/>
</dbReference>
<keyword evidence="4" id="KW-0819">tRNA processing</keyword>
<keyword evidence="3" id="KW-0949">S-adenosyl-L-methionine</keyword>
<evidence type="ECO:0000259" key="6">
    <source>
        <dbReference type="SMART" id="SM01144"/>
    </source>
</evidence>
<dbReference type="EC" id="2.5.1.25" evidence="1"/>
<feature type="domain" description="DTW" evidence="6">
    <location>
        <begin position="8"/>
        <end position="192"/>
    </location>
</feature>
<reference evidence="7 8" key="1">
    <citation type="submission" date="2018-05" db="EMBL/GenBank/DDBJ databases">
        <title>Genome Sequence of an Efficient Indole-Degrading Bacterium, Alcaligenes sp.YBY.</title>
        <authorList>
            <person name="Yang B."/>
        </authorList>
    </citation>
    <scope>NUCLEOTIDE SEQUENCE [LARGE SCALE GENOMIC DNA]</scope>
    <source>
        <strain evidence="7 8">YBY</strain>
    </source>
</reference>
<dbReference type="PANTHER" id="PTHR21392:SF0">
    <property type="entry name" value="TRNA-URIDINE AMINOCARBOXYPROPYLTRANSFERASE 2"/>
    <property type="match status" value="1"/>
</dbReference>
<dbReference type="RefSeq" id="WP_109088590.1">
    <property type="nucleotide sequence ID" value="NZ_CP048039.1"/>
</dbReference>
<protein>
    <recommendedName>
        <fullName evidence="1">tRNA-uridine aminocarboxypropyltransferase</fullName>
        <ecNumber evidence="1">2.5.1.25</ecNumber>
    </recommendedName>
</protein>
<dbReference type="Pfam" id="PF03942">
    <property type="entry name" value="DTW"/>
    <property type="match status" value="1"/>
</dbReference>
<gene>
    <name evidence="7" type="ORF">DF183_05670</name>
</gene>
<accession>A0A2U2BQE3</accession>